<sequence>MRTTLLRLLLVLGLLLAYPSQAQTSLYFPPSPAGGAWATTSPQSLGWCQPQLDSLLNFLGRRNTKSFLVLKDGRLVVERYYGTYTADSAWYWASAGKSLTAVLIGLAQQEGLLRLSDSTSRTLGRGWSSAPAAKERLITVRHQLTMTTGLTDTPPLPCDNESTAAACLTYRADAGTRWAYHTGPYRLLQDVVARASGLTLNQYSTQKLTSRLGMNGLWVNDVYYSRARDMARFGLFILARGQWNGTGILTDTTYFRQMTTPSQAFNRSYGYLWWLNGQPSHKLPGPQQTTFQGPIIPTAPADLIAALGKNDQKIYVVPSLGLVVVRQGKDAGNPTLALSSFDADLWRYFMAVLQCRTLAAKTAVPSSAWQVYPNPATGVAHVTLPAATPAGSQLRVVDVMGREQLKQPATGGTTTVSLPGLAPGMYVVQWLNKAGYLLSTKRLVLAK</sequence>
<reference evidence="4 5" key="1">
    <citation type="submission" date="2019-04" db="EMBL/GenBank/DDBJ databases">
        <authorList>
            <person name="Feng G."/>
            <person name="Zhang J."/>
            <person name="Zhu H."/>
        </authorList>
    </citation>
    <scope>NUCLEOTIDE SEQUENCE [LARGE SCALE GENOMIC DNA]</scope>
    <source>
        <strain evidence="4 5">JCM 19491</strain>
    </source>
</reference>
<evidence type="ECO:0000313" key="5">
    <source>
        <dbReference type="Proteomes" id="UP000298284"/>
    </source>
</evidence>
<dbReference type="InterPro" id="IPR001466">
    <property type="entry name" value="Beta-lactam-related"/>
</dbReference>
<keyword evidence="5" id="KW-1185">Reference proteome</keyword>
<keyword evidence="1" id="KW-0732">Signal</keyword>
<dbReference type="Gene3D" id="3.40.710.10">
    <property type="entry name" value="DD-peptidase/beta-lactamase superfamily"/>
    <property type="match status" value="1"/>
</dbReference>
<evidence type="ECO:0000259" key="2">
    <source>
        <dbReference type="Pfam" id="PF00144"/>
    </source>
</evidence>
<evidence type="ECO:0000313" key="4">
    <source>
        <dbReference type="EMBL" id="TGD83220.1"/>
    </source>
</evidence>
<dbReference type="OrthoDB" id="9773047at2"/>
<proteinExistence type="predicted"/>
<dbReference type="RefSeq" id="WP_135529371.1">
    <property type="nucleotide sequence ID" value="NZ_SRKZ01000001.1"/>
</dbReference>
<dbReference type="Proteomes" id="UP000298284">
    <property type="component" value="Unassembled WGS sequence"/>
</dbReference>
<organism evidence="4 5">
    <name type="scientific">Hymenobacter wooponensis</name>
    <dbReference type="NCBI Taxonomy" id="1525360"/>
    <lineage>
        <taxon>Bacteria</taxon>
        <taxon>Pseudomonadati</taxon>
        <taxon>Bacteroidota</taxon>
        <taxon>Cytophagia</taxon>
        <taxon>Cytophagales</taxon>
        <taxon>Hymenobacteraceae</taxon>
        <taxon>Hymenobacter</taxon>
    </lineage>
</organism>
<accession>A0A4Z0MUS3</accession>
<gene>
    <name evidence="4" type="ORF">EU557_05425</name>
</gene>
<feature type="domain" description="Secretion system C-terminal sorting" evidence="3">
    <location>
        <begin position="371"/>
        <end position="435"/>
    </location>
</feature>
<protein>
    <submittedName>
        <fullName evidence="4">T9SS type A sorting domain-containing protein</fullName>
    </submittedName>
</protein>
<dbReference type="InterPro" id="IPR026444">
    <property type="entry name" value="Secre_tail"/>
</dbReference>
<dbReference type="EMBL" id="SRKZ01000001">
    <property type="protein sequence ID" value="TGD83220.1"/>
    <property type="molecule type" value="Genomic_DNA"/>
</dbReference>
<dbReference type="AlphaFoldDB" id="A0A4Z0MUS3"/>
<feature type="domain" description="Beta-lactamase-related" evidence="2">
    <location>
        <begin position="66"/>
        <end position="288"/>
    </location>
</feature>
<dbReference type="InterPro" id="IPR050789">
    <property type="entry name" value="Diverse_Enzym_Activities"/>
</dbReference>
<evidence type="ECO:0000256" key="1">
    <source>
        <dbReference type="SAM" id="SignalP"/>
    </source>
</evidence>
<dbReference type="PANTHER" id="PTHR43283">
    <property type="entry name" value="BETA-LACTAMASE-RELATED"/>
    <property type="match status" value="1"/>
</dbReference>
<dbReference type="Pfam" id="PF00144">
    <property type="entry name" value="Beta-lactamase"/>
    <property type="match status" value="1"/>
</dbReference>
<comment type="caution">
    <text evidence="4">The sequence shown here is derived from an EMBL/GenBank/DDBJ whole genome shotgun (WGS) entry which is preliminary data.</text>
</comment>
<evidence type="ECO:0000259" key="3">
    <source>
        <dbReference type="Pfam" id="PF18962"/>
    </source>
</evidence>
<dbReference type="Pfam" id="PF18962">
    <property type="entry name" value="Por_Secre_tail"/>
    <property type="match status" value="1"/>
</dbReference>
<dbReference type="InterPro" id="IPR012338">
    <property type="entry name" value="Beta-lactam/transpept-like"/>
</dbReference>
<name>A0A4Z0MUS3_9BACT</name>
<dbReference type="PANTHER" id="PTHR43283:SF7">
    <property type="entry name" value="BETA-LACTAMASE-RELATED DOMAIN-CONTAINING PROTEIN"/>
    <property type="match status" value="1"/>
</dbReference>
<dbReference type="NCBIfam" id="TIGR04183">
    <property type="entry name" value="Por_Secre_tail"/>
    <property type="match status" value="1"/>
</dbReference>
<feature type="signal peptide" evidence="1">
    <location>
        <begin position="1"/>
        <end position="22"/>
    </location>
</feature>
<feature type="chain" id="PRO_5021431197" evidence="1">
    <location>
        <begin position="23"/>
        <end position="447"/>
    </location>
</feature>
<dbReference type="SUPFAM" id="SSF56601">
    <property type="entry name" value="beta-lactamase/transpeptidase-like"/>
    <property type="match status" value="1"/>
</dbReference>